<feature type="domain" description="F-box" evidence="1">
    <location>
        <begin position="17"/>
        <end position="53"/>
    </location>
</feature>
<name>A0ABC9C0Y6_9POAL</name>
<dbReference type="AlphaFoldDB" id="A0ABC9C0Y6"/>
<evidence type="ECO:0000313" key="2">
    <source>
        <dbReference type="EMBL" id="CAL5012889.1"/>
    </source>
</evidence>
<dbReference type="InterPro" id="IPR032675">
    <property type="entry name" value="LRR_dom_sf"/>
</dbReference>
<sequence>MEASPPRRKSRPPLLSASIVDSLPPEILEKIVSHLPLRDAVRTSAISRAWRRLWESAPGLALEWDWGADTDPAVAGAVLARCSAPVRSFCFDLLVESFWRADDWIPLLAAKGAQILKLNFSGGAGIDIHYMDASIFSCRGLTCLHLSGGCEISAAPSGLAGFPKLTCLSLRKVGFPDNGVRGLEALIAESPLLEVLRLGELWFTQDGGEYDHAFEQWTIQAPNLRILSITSYYYYGWQIEELPSIEEVEITSSDYPTGYDFAKLITRFARVKDLCLEMPCKLREVNVLEGLSCSFEDLKKLTLQTKLNILPTILSTLHLLKNAPYLETLHVEIMSGGNTQEAEVSVDLLNAHWIGSSFANLRTVIMDSIRCRPNEMHFIEFILFNAPRLRELRVLPIPSFPRSIKANGRFLREIAKYRKASPQARLVVTCHPVFIMHPTSPFA</sequence>
<dbReference type="EMBL" id="OZ075138">
    <property type="protein sequence ID" value="CAL5012889.1"/>
    <property type="molecule type" value="Genomic_DNA"/>
</dbReference>
<reference evidence="2 3" key="2">
    <citation type="submission" date="2024-10" db="EMBL/GenBank/DDBJ databases">
        <authorList>
            <person name="Ryan C."/>
        </authorList>
    </citation>
    <scope>NUCLEOTIDE SEQUENCE [LARGE SCALE GENOMIC DNA]</scope>
</reference>
<dbReference type="PANTHER" id="PTHR31900:SF31">
    <property type="entry name" value="F-BOX_LRR-REPEAT PROTEIN 13-LIKE"/>
    <property type="match status" value="1"/>
</dbReference>
<evidence type="ECO:0000259" key="1">
    <source>
        <dbReference type="PROSITE" id="PS50181"/>
    </source>
</evidence>
<dbReference type="InterPro" id="IPR055411">
    <property type="entry name" value="LRR_FXL15/At3g58940/PEG3-like"/>
</dbReference>
<proteinExistence type="predicted"/>
<organism evidence="2 3">
    <name type="scientific">Urochloa decumbens</name>
    <dbReference type="NCBI Taxonomy" id="240449"/>
    <lineage>
        <taxon>Eukaryota</taxon>
        <taxon>Viridiplantae</taxon>
        <taxon>Streptophyta</taxon>
        <taxon>Embryophyta</taxon>
        <taxon>Tracheophyta</taxon>
        <taxon>Spermatophyta</taxon>
        <taxon>Magnoliopsida</taxon>
        <taxon>Liliopsida</taxon>
        <taxon>Poales</taxon>
        <taxon>Poaceae</taxon>
        <taxon>PACMAD clade</taxon>
        <taxon>Panicoideae</taxon>
        <taxon>Panicodae</taxon>
        <taxon>Paniceae</taxon>
        <taxon>Melinidinae</taxon>
        <taxon>Urochloa</taxon>
    </lineage>
</organism>
<dbReference type="SUPFAM" id="SSF52047">
    <property type="entry name" value="RNI-like"/>
    <property type="match status" value="1"/>
</dbReference>
<dbReference type="PROSITE" id="PS50181">
    <property type="entry name" value="FBOX"/>
    <property type="match status" value="1"/>
</dbReference>
<dbReference type="Gene3D" id="1.20.1280.50">
    <property type="match status" value="1"/>
</dbReference>
<dbReference type="Proteomes" id="UP001497457">
    <property type="component" value="Chromosome 28b"/>
</dbReference>
<dbReference type="Pfam" id="PF00646">
    <property type="entry name" value="F-box"/>
    <property type="match status" value="1"/>
</dbReference>
<keyword evidence="3" id="KW-1185">Reference proteome</keyword>
<dbReference type="Gene3D" id="3.80.10.10">
    <property type="entry name" value="Ribonuclease Inhibitor"/>
    <property type="match status" value="1"/>
</dbReference>
<gene>
    <name evidence="2" type="ORF">URODEC1_LOCUS71116</name>
</gene>
<dbReference type="InterPro" id="IPR001810">
    <property type="entry name" value="F-box_dom"/>
</dbReference>
<reference evidence="3" key="1">
    <citation type="submission" date="2024-06" db="EMBL/GenBank/DDBJ databases">
        <authorList>
            <person name="Ryan C."/>
        </authorList>
    </citation>
    <scope>NUCLEOTIDE SEQUENCE [LARGE SCALE GENOMIC DNA]</scope>
</reference>
<accession>A0ABC9C0Y6</accession>
<dbReference type="SMART" id="SM00256">
    <property type="entry name" value="FBOX"/>
    <property type="match status" value="1"/>
</dbReference>
<protein>
    <recommendedName>
        <fullName evidence="1">F-box domain-containing protein</fullName>
    </recommendedName>
</protein>
<dbReference type="Pfam" id="PF24758">
    <property type="entry name" value="LRR_At5g56370"/>
    <property type="match status" value="1"/>
</dbReference>
<dbReference type="SUPFAM" id="SSF81383">
    <property type="entry name" value="F-box domain"/>
    <property type="match status" value="1"/>
</dbReference>
<evidence type="ECO:0000313" key="3">
    <source>
        <dbReference type="Proteomes" id="UP001497457"/>
    </source>
</evidence>
<dbReference type="PANTHER" id="PTHR31900">
    <property type="entry name" value="F-BOX/RNI SUPERFAMILY PROTEIN-RELATED"/>
    <property type="match status" value="1"/>
</dbReference>
<dbReference type="InterPro" id="IPR036047">
    <property type="entry name" value="F-box-like_dom_sf"/>
</dbReference>
<dbReference type="InterPro" id="IPR050232">
    <property type="entry name" value="FBL13/AtMIF1-like"/>
</dbReference>